<evidence type="ECO:0000259" key="4">
    <source>
        <dbReference type="SMART" id="SM00822"/>
    </source>
</evidence>
<dbReference type="InterPro" id="IPR057326">
    <property type="entry name" value="KR_dom"/>
</dbReference>
<dbReference type="SMART" id="SM00822">
    <property type="entry name" value="PKS_KR"/>
    <property type="match status" value="1"/>
</dbReference>
<reference evidence="5 6" key="2">
    <citation type="journal article" date="2013" name="Stand. Genomic Sci.">
        <title>Complete genome sequence of Halorhodospira halophila SL1.</title>
        <authorList>
            <person name="Challacombe J.F."/>
            <person name="Majid S."/>
            <person name="Deole R."/>
            <person name="Brettin T.S."/>
            <person name="Bruce D."/>
            <person name="Delano S.F."/>
            <person name="Detter J.C."/>
            <person name="Gleasner C.D."/>
            <person name="Han C.S."/>
            <person name="Misra M."/>
            <person name="Reitenga K.G."/>
            <person name="Mikhailova N."/>
            <person name="Woyke T."/>
            <person name="Pitluck S."/>
            <person name="Nolan M."/>
            <person name="Land M.L."/>
            <person name="Saunders E."/>
            <person name="Tapia R."/>
            <person name="Lapidus A."/>
            <person name="Ivanova N."/>
            <person name="Hoff W.D."/>
        </authorList>
    </citation>
    <scope>NUCLEOTIDE SEQUENCE [LARGE SCALE GENOMIC DNA]</scope>
    <source>
        <strain evidence="6">DSM 244 / SL1</strain>
    </source>
</reference>
<protein>
    <submittedName>
        <fullName evidence="5">Acetoacetyl-CoA reductase</fullName>
    </submittedName>
</protein>
<dbReference type="RefSeq" id="WP_011813366.1">
    <property type="nucleotide sequence ID" value="NC_008789.1"/>
</dbReference>
<dbReference type="InterPro" id="IPR011283">
    <property type="entry name" value="Acetoacetyl-CoA_reductase"/>
</dbReference>
<evidence type="ECO:0000256" key="1">
    <source>
        <dbReference type="ARBA" id="ARBA00006484"/>
    </source>
</evidence>
<dbReference type="FunFam" id="3.40.50.720:FF:000173">
    <property type="entry name" value="3-oxoacyl-[acyl-carrier protein] reductase"/>
    <property type="match status" value="1"/>
</dbReference>
<dbReference type="Gene3D" id="3.40.50.720">
    <property type="entry name" value="NAD(P)-binding Rossmann-like Domain"/>
    <property type="match status" value="1"/>
</dbReference>
<dbReference type="Pfam" id="PF00106">
    <property type="entry name" value="adh_short"/>
    <property type="match status" value="1"/>
</dbReference>
<dbReference type="Proteomes" id="UP000000647">
    <property type="component" value="Chromosome"/>
</dbReference>
<dbReference type="SUPFAM" id="SSF51735">
    <property type="entry name" value="NAD(P)-binding Rossmann-fold domains"/>
    <property type="match status" value="1"/>
</dbReference>
<dbReference type="GO" id="GO:0032787">
    <property type="term" value="P:monocarboxylic acid metabolic process"/>
    <property type="evidence" value="ECO:0007669"/>
    <property type="project" value="UniProtKB-ARBA"/>
</dbReference>
<dbReference type="PANTHER" id="PTHR42879:SF2">
    <property type="entry name" value="3-OXOACYL-[ACYL-CARRIER-PROTEIN] REDUCTASE FABG"/>
    <property type="match status" value="1"/>
</dbReference>
<dbReference type="GO" id="GO:0042619">
    <property type="term" value="P:poly-hydroxybutyrate biosynthetic process"/>
    <property type="evidence" value="ECO:0007669"/>
    <property type="project" value="InterPro"/>
</dbReference>
<evidence type="ECO:0000313" key="5">
    <source>
        <dbReference type="EMBL" id="ABM61343.1"/>
    </source>
</evidence>
<proteinExistence type="inferred from homology"/>
<dbReference type="EMBL" id="CP000544">
    <property type="protein sequence ID" value="ABM61343.1"/>
    <property type="molecule type" value="Genomic_DNA"/>
</dbReference>
<dbReference type="HOGENOM" id="CLU_010194_1_3_6"/>
<dbReference type="PROSITE" id="PS00061">
    <property type="entry name" value="ADH_SHORT"/>
    <property type="match status" value="1"/>
</dbReference>
<dbReference type="InterPro" id="IPR036291">
    <property type="entry name" value="NAD(P)-bd_dom_sf"/>
</dbReference>
<dbReference type="eggNOG" id="COG1028">
    <property type="taxonomic scope" value="Bacteria"/>
</dbReference>
<dbReference type="NCBIfam" id="NF009464">
    <property type="entry name" value="PRK12824.1"/>
    <property type="match status" value="1"/>
</dbReference>
<evidence type="ECO:0000313" key="6">
    <source>
        <dbReference type="Proteomes" id="UP000000647"/>
    </source>
</evidence>
<dbReference type="KEGG" id="hha:Hhal_0557"/>
<dbReference type="NCBIfam" id="NF009466">
    <property type="entry name" value="PRK12826.1-2"/>
    <property type="match status" value="1"/>
</dbReference>
<sequence length="248" mass="26629">MSQKTALVTGGLGGLGAAVCERLGRSGHTVVTTYTADNGRVAQWRERLQERGVTAPIHAVQCDVADWDSCAAMAEAVHEQAGPVDILVNNAGITKDGSFKKMTRENWDAVMRTNLDSVFNVTKQFADDMAGRGWGRIVNVASVNGRKGQFGQCNYAATKAGMHGFTMSLARELAHKGVTVNTVSPGYLATDMVMAMKEEVRQQIVDTIPVRRLGEPDEVASLIEYLASENAGFITGANLDINGGLHME</sequence>
<dbReference type="AlphaFoldDB" id="A1WUI1"/>
<organism evidence="5 6">
    <name type="scientific">Halorhodospira halophila (strain DSM 244 / SL1)</name>
    <name type="common">Ectothiorhodospira halophila (strain DSM 244 / SL1)</name>
    <dbReference type="NCBI Taxonomy" id="349124"/>
    <lineage>
        <taxon>Bacteria</taxon>
        <taxon>Pseudomonadati</taxon>
        <taxon>Pseudomonadota</taxon>
        <taxon>Gammaproteobacteria</taxon>
        <taxon>Chromatiales</taxon>
        <taxon>Ectothiorhodospiraceae</taxon>
        <taxon>Halorhodospira</taxon>
    </lineage>
</organism>
<dbReference type="STRING" id="349124.Hhal_0557"/>
<dbReference type="PRINTS" id="PR00081">
    <property type="entry name" value="GDHRDH"/>
</dbReference>
<comment type="similarity">
    <text evidence="1 3">Belongs to the short-chain dehydrogenases/reductases (SDR) family.</text>
</comment>
<dbReference type="InterPro" id="IPR050259">
    <property type="entry name" value="SDR"/>
</dbReference>
<dbReference type="InterPro" id="IPR020904">
    <property type="entry name" value="Sc_DH/Rdtase_CS"/>
</dbReference>
<dbReference type="GO" id="GO:0005737">
    <property type="term" value="C:cytoplasm"/>
    <property type="evidence" value="ECO:0007669"/>
    <property type="project" value="InterPro"/>
</dbReference>
<feature type="domain" description="Ketoreductase" evidence="4">
    <location>
        <begin position="4"/>
        <end position="186"/>
    </location>
</feature>
<accession>A1WUI1</accession>
<keyword evidence="2" id="KW-0560">Oxidoreductase</keyword>
<reference evidence="6" key="1">
    <citation type="submission" date="2006-12" db="EMBL/GenBank/DDBJ databases">
        <title>Complete sequence of Halorhodospira halophila SL1.</title>
        <authorList>
            <consortium name="US DOE Joint Genome Institute"/>
            <person name="Copeland A."/>
            <person name="Lucas S."/>
            <person name="Lapidus A."/>
            <person name="Barry K."/>
            <person name="Detter J.C."/>
            <person name="Glavina del Rio T."/>
            <person name="Hammon N."/>
            <person name="Israni S."/>
            <person name="Dalin E."/>
            <person name="Tice H."/>
            <person name="Pitluck S."/>
            <person name="Saunders E."/>
            <person name="Brettin T."/>
            <person name="Bruce D."/>
            <person name="Han C."/>
            <person name="Tapia R."/>
            <person name="Schmutz J."/>
            <person name="Larimer F."/>
            <person name="Land M."/>
            <person name="Hauser L."/>
            <person name="Kyrpides N."/>
            <person name="Mikhailova N."/>
            <person name="Hoff W."/>
            <person name="Richardson P."/>
        </authorList>
    </citation>
    <scope>NUCLEOTIDE SEQUENCE [LARGE SCALE GENOMIC DNA]</scope>
    <source>
        <strain evidence="6">DSM 244 / SL1</strain>
    </source>
</reference>
<evidence type="ECO:0000256" key="2">
    <source>
        <dbReference type="ARBA" id="ARBA00023002"/>
    </source>
</evidence>
<gene>
    <name evidence="5" type="ordered locus">Hhal_0557</name>
</gene>
<dbReference type="NCBIfam" id="TIGR01829">
    <property type="entry name" value="AcAcCoA_reduct"/>
    <property type="match status" value="1"/>
</dbReference>
<dbReference type="InterPro" id="IPR002347">
    <property type="entry name" value="SDR_fam"/>
</dbReference>
<dbReference type="OrthoDB" id="9804774at2"/>
<dbReference type="GO" id="GO:0018454">
    <property type="term" value="F:acetoacetyl-CoA reductase activity"/>
    <property type="evidence" value="ECO:0007669"/>
    <property type="project" value="InterPro"/>
</dbReference>
<dbReference type="PANTHER" id="PTHR42879">
    <property type="entry name" value="3-OXOACYL-(ACYL-CARRIER-PROTEIN) REDUCTASE"/>
    <property type="match status" value="1"/>
</dbReference>
<name>A1WUI1_HALHL</name>
<evidence type="ECO:0000256" key="3">
    <source>
        <dbReference type="RuleBase" id="RU000363"/>
    </source>
</evidence>
<dbReference type="PRINTS" id="PR00080">
    <property type="entry name" value="SDRFAMILY"/>
</dbReference>
<keyword evidence="6" id="KW-1185">Reference proteome</keyword>